<organism evidence="2 3">
    <name type="scientific">Longimonas halophila</name>
    <dbReference type="NCBI Taxonomy" id="1469170"/>
    <lineage>
        <taxon>Bacteria</taxon>
        <taxon>Pseudomonadati</taxon>
        <taxon>Rhodothermota</taxon>
        <taxon>Rhodothermia</taxon>
        <taxon>Rhodothermales</taxon>
        <taxon>Salisaetaceae</taxon>
        <taxon>Longimonas</taxon>
    </lineage>
</organism>
<dbReference type="InterPro" id="IPR052715">
    <property type="entry name" value="RAYT_transposase"/>
</dbReference>
<gene>
    <name evidence="2" type="ORF">CRI93_05370</name>
</gene>
<dbReference type="OrthoDB" id="9788881at2"/>
<keyword evidence="3" id="KW-1185">Reference proteome</keyword>
<accession>A0A2H3NYJ9</accession>
<dbReference type="RefSeq" id="WP_098061599.1">
    <property type="nucleotide sequence ID" value="NZ_PDEP01000004.1"/>
</dbReference>
<dbReference type="GO" id="GO:0006313">
    <property type="term" value="P:DNA transposition"/>
    <property type="evidence" value="ECO:0007669"/>
    <property type="project" value="InterPro"/>
</dbReference>
<feature type="domain" description="Transposase IS200-like" evidence="1">
    <location>
        <begin position="9"/>
        <end position="142"/>
    </location>
</feature>
<evidence type="ECO:0000259" key="1">
    <source>
        <dbReference type="SMART" id="SM01321"/>
    </source>
</evidence>
<reference evidence="2 3" key="1">
    <citation type="submission" date="2017-10" db="EMBL/GenBank/DDBJ databases">
        <title>Draft genome of Longimonas halophila.</title>
        <authorList>
            <person name="Goh K.M."/>
            <person name="Shamsir M.S."/>
            <person name="Lim S.W."/>
        </authorList>
    </citation>
    <scope>NUCLEOTIDE SEQUENCE [LARGE SCALE GENOMIC DNA]</scope>
    <source>
        <strain evidence="2 3">KCTC 42399</strain>
    </source>
</reference>
<sequence length="178" mass="20390">MALPFCIHDEQAPHFLTCTILNGWPVLARPAAAQVVLDALQHMQETERIHLYAYVLMANHIHLIASADTLSREVHALKSFTAHRIVDVLSEQKATHVLHLLQWSRRARRPDRTYQVWTAGSYPKQLQTATMTRQKIAYIHDNPVRRGYVDEATHWRYSSARNYAGQPGLIDVTVADLF</sequence>
<dbReference type="InterPro" id="IPR036515">
    <property type="entry name" value="Transposase_17_sf"/>
</dbReference>
<dbReference type="Proteomes" id="UP000221024">
    <property type="component" value="Unassembled WGS sequence"/>
</dbReference>
<dbReference type="AlphaFoldDB" id="A0A2H3NYJ9"/>
<evidence type="ECO:0000313" key="3">
    <source>
        <dbReference type="Proteomes" id="UP000221024"/>
    </source>
</evidence>
<dbReference type="GO" id="GO:0004803">
    <property type="term" value="F:transposase activity"/>
    <property type="evidence" value="ECO:0007669"/>
    <property type="project" value="InterPro"/>
</dbReference>
<dbReference type="SUPFAM" id="SSF143422">
    <property type="entry name" value="Transposase IS200-like"/>
    <property type="match status" value="1"/>
</dbReference>
<comment type="caution">
    <text evidence="2">The sequence shown here is derived from an EMBL/GenBank/DDBJ whole genome shotgun (WGS) entry which is preliminary data.</text>
</comment>
<dbReference type="NCBIfam" id="NF047646">
    <property type="entry name" value="REP_Tyr_transpos"/>
    <property type="match status" value="1"/>
</dbReference>
<dbReference type="PANTHER" id="PTHR36966">
    <property type="entry name" value="REP-ASSOCIATED TYROSINE TRANSPOSASE"/>
    <property type="match status" value="1"/>
</dbReference>
<name>A0A2H3NYJ9_9BACT</name>
<dbReference type="Gene3D" id="3.30.70.1290">
    <property type="entry name" value="Transposase IS200-like"/>
    <property type="match status" value="1"/>
</dbReference>
<dbReference type="PANTHER" id="PTHR36966:SF1">
    <property type="entry name" value="REP-ASSOCIATED TYROSINE TRANSPOSASE"/>
    <property type="match status" value="1"/>
</dbReference>
<dbReference type="SMART" id="SM01321">
    <property type="entry name" value="Y1_Tnp"/>
    <property type="match status" value="1"/>
</dbReference>
<proteinExistence type="predicted"/>
<evidence type="ECO:0000313" key="2">
    <source>
        <dbReference type="EMBL" id="PEN07877.1"/>
    </source>
</evidence>
<dbReference type="Pfam" id="PF01797">
    <property type="entry name" value="Y1_Tnp"/>
    <property type="match status" value="1"/>
</dbReference>
<dbReference type="GO" id="GO:0043565">
    <property type="term" value="F:sequence-specific DNA binding"/>
    <property type="evidence" value="ECO:0007669"/>
    <property type="project" value="TreeGrafter"/>
</dbReference>
<dbReference type="InterPro" id="IPR002686">
    <property type="entry name" value="Transposase_17"/>
</dbReference>
<protein>
    <submittedName>
        <fullName evidence="2">Transposase</fullName>
    </submittedName>
</protein>
<dbReference type="EMBL" id="PDEP01000004">
    <property type="protein sequence ID" value="PEN07877.1"/>
    <property type="molecule type" value="Genomic_DNA"/>
</dbReference>